<organism evidence="1 2">
    <name type="scientific">Muricoccus nepalensis</name>
    <dbReference type="NCBI Taxonomy" id="1854500"/>
    <lineage>
        <taxon>Bacteria</taxon>
        <taxon>Pseudomonadati</taxon>
        <taxon>Pseudomonadota</taxon>
        <taxon>Alphaproteobacteria</taxon>
        <taxon>Acetobacterales</taxon>
        <taxon>Roseomonadaceae</taxon>
        <taxon>Muricoccus</taxon>
    </lineage>
</organism>
<dbReference type="EMBL" id="RCZP01000016">
    <property type="protein sequence ID" value="TPG53539.1"/>
    <property type="molecule type" value="Genomic_DNA"/>
</dbReference>
<reference evidence="1 2" key="1">
    <citation type="journal article" date="2019" name="Environ. Microbiol.">
        <title>Species interactions and distinct microbial communities in high Arctic permafrost affected cryosols are associated with the CH4 and CO2 gas fluxes.</title>
        <authorList>
            <person name="Altshuler I."/>
            <person name="Hamel J."/>
            <person name="Turney S."/>
            <person name="Magnuson E."/>
            <person name="Levesque R."/>
            <person name="Greer C."/>
            <person name="Whyte L.G."/>
        </authorList>
    </citation>
    <scope>NUCLEOTIDE SEQUENCE [LARGE SCALE GENOMIC DNA]</scope>
    <source>
        <strain evidence="1 2">S9.3B</strain>
    </source>
</reference>
<protein>
    <submittedName>
        <fullName evidence="1">Uncharacterized protein</fullName>
    </submittedName>
</protein>
<evidence type="ECO:0000313" key="2">
    <source>
        <dbReference type="Proteomes" id="UP000317078"/>
    </source>
</evidence>
<evidence type="ECO:0000313" key="1">
    <source>
        <dbReference type="EMBL" id="TPG53539.1"/>
    </source>
</evidence>
<comment type="caution">
    <text evidence="1">The sequence shown here is derived from an EMBL/GenBank/DDBJ whole genome shotgun (WGS) entry which is preliminary data.</text>
</comment>
<name>A0A502FVU6_9PROT</name>
<gene>
    <name evidence="1" type="ORF">EAH89_16370</name>
</gene>
<dbReference type="Proteomes" id="UP000317078">
    <property type="component" value="Unassembled WGS sequence"/>
</dbReference>
<keyword evidence="2" id="KW-1185">Reference proteome</keyword>
<dbReference type="AlphaFoldDB" id="A0A502FVU6"/>
<proteinExistence type="predicted"/>
<sequence>MHPSIETEATAPAPLASAVTPPIVAVFHSDAQAQAAVEAAGAEMIRNPSPGVVFLRPEPGLAARLYAAGAGVVVS</sequence>
<accession>A0A502FVU6</accession>
<dbReference type="RefSeq" id="WP_140884784.1">
    <property type="nucleotide sequence ID" value="NZ_RCZP01000016.1"/>
</dbReference>